<evidence type="ECO:0000256" key="3">
    <source>
        <dbReference type="ARBA" id="ARBA00022475"/>
    </source>
</evidence>
<dbReference type="SUPFAM" id="SSF52540">
    <property type="entry name" value="P-loop containing nucleoside triphosphate hydrolases"/>
    <property type="match status" value="1"/>
</dbReference>
<dbReference type="CDD" id="cd01127">
    <property type="entry name" value="TrwB_TraG_TraD_VirD4"/>
    <property type="match status" value="2"/>
</dbReference>
<protein>
    <submittedName>
        <fullName evidence="9">Putative traG /virD conjugational like protein</fullName>
    </submittedName>
</protein>
<evidence type="ECO:0000256" key="1">
    <source>
        <dbReference type="ARBA" id="ARBA00004651"/>
    </source>
</evidence>
<dbReference type="GO" id="GO:0005886">
    <property type="term" value="C:plasma membrane"/>
    <property type="evidence" value="ECO:0007669"/>
    <property type="project" value="UniProtKB-SubCell"/>
</dbReference>
<evidence type="ECO:0000256" key="4">
    <source>
        <dbReference type="ARBA" id="ARBA00022692"/>
    </source>
</evidence>
<dbReference type="AlphaFoldDB" id="A0A0A0UUP0"/>
<evidence type="ECO:0000256" key="2">
    <source>
        <dbReference type="ARBA" id="ARBA00008806"/>
    </source>
</evidence>
<comment type="similarity">
    <text evidence="2">Belongs to the VirD4/TraG family.</text>
</comment>
<keyword evidence="3" id="KW-1003">Cell membrane</keyword>
<dbReference type="PANTHER" id="PTHR37937">
    <property type="entry name" value="CONJUGATIVE TRANSFER: DNA TRANSPORT"/>
    <property type="match status" value="1"/>
</dbReference>
<organism evidence="9">
    <name type="scientific">Clostridium botulinum</name>
    <dbReference type="NCBI Taxonomy" id="1491"/>
    <lineage>
        <taxon>Bacteria</taxon>
        <taxon>Bacillati</taxon>
        <taxon>Bacillota</taxon>
        <taxon>Clostridia</taxon>
        <taxon>Eubacteriales</taxon>
        <taxon>Clostridiaceae</taxon>
        <taxon>Clostridium</taxon>
    </lineage>
</organism>
<feature type="transmembrane region" description="Helical" evidence="8">
    <location>
        <begin position="274"/>
        <end position="291"/>
    </location>
</feature>
<feature type="transmembrane region" description="Helical" evidence="8">
    <location>
        <begin position="36"/>
        <end position="63"/>
    </location>
</feature>
<feature type="coiled-coil region" evidence="7">
    <location>
        <begin position="291"/>
        <end position="321"/>
    </location>
</feature>
<dbReference type="EMBL" id="KJ776577">
    <property type="protein sequence ID" value="AIW54544.1"/>
    <property type="molecule type" value="Genomic_DNA"/>
</dbReference>
<dbReference type="InterPro" id="IPR027417">
    <property type="entry name" value="P-loop_NTPase"/>
</dbReference>
<evidence type="ECO:0000256" key="6">
    <source>
        <dbReference type="ARBA" id="ARBA00023136"/>
    </source>
</evidence>
<dbReference type="InterPro" id="IPR051539">
    <property type="entry name" value="T4SS-coupling_protein"/>
</dbReference>
<name>A0A0A0UUP0_CLOBO</name>
<feature type="transmembrane region" description="Helical" evidence="8">
    <location>
        <begin position="83"/>
        <end position="103"/>
    </location>
</feature>
<evidence type="ECO:0000256" key="5">
    <source>
        <dbReference type="ARBA" id="ARBA00022989"/>
    </source>
</evidence>
<keyword evidence="6 8" id="KW-0472">Membrane</keyword>
<keyword evidence="5 8" id="KW-1133">Transmembrane helix</keyword>
<dbReference type="Pfam" id="PF02534">
    <property type="entry name" value="T4SS-DNA_transf"/>
    <property type="match status" value="1"/>
</dbReference>
<sequence>MRDNMKYIRNLKMLMKNDNESNKEMKLLQFLANQKLILLSTLIVFFLVTVLANLLSNAVMYLIGGSKSFSFLVSAFKFKLLSFPIFYIVMYSFTAILLWKVFFNFKASFRTINDGQKGTSRFTTIEELKAQYRSIPEKTEEFDGKGGVPISRYKNKIFIDDSPVNNIIIGTTRSGKGEMFIFPTIDIYSRAKEKASLIINDPKGELIAASQDTLKKRGYRIELLNLLKPMNSMSYNPLQLIIDAYKKKNYSEAQSLCSTLTYTLYYDPNPKDPFWMNSAMGLVNALILAVIDECFKKSDEIEKEMEKLDKNHKEFKVLEERKDKELSKMTLYTVANMLSELGSKEDEFQRNELDNYFSKLDPSSAAKMQYATSNFSKGTTRGGIFSTAMSKLQIFTLDEIAKMTSMNSINLKDIGFKNNDNEKPTALFIVTPDYDVSNHVIASIFIRQLYYVLAKESSLNDSGKCDREVIFLLDEFGNMPPIEGMANIITVCLSRGIRFNCVIQAYSQLKKLYGDDKETILGNCGNQIYILTNENETAEEFSKLIGEETIVTYSRSGEILDSTKHQTESVDSRRLLRAEELRSLNEGETVVVRALKRRDLKNNKITPRPIFNSIKTTTDMKYRYEYLSDEIDNSKSFSTVKVESLHESVDLKELLLFNNNNKSESLENSNNDTDNNKNIIISEVFDVDEISEIRNIIRKYLSTAFEIELDTPFDLFRKFCENENNEQLMKFAEKGINRITEMG</sequence>
<geneLocation type="plasmid" evidence="9">
    <name>pBL151</name>
</geneLocation>
<reference evidence="9" key="1">
    <citation type="journal article" date="2014" name="Genome Biol. Evol.">
        <title>Three classes of plasmid (47-63 kb) carry the type B neurotoxin gene cluster of group II Clostridium botulinum.</title>
        <authorList>
            <person name="Carter A.T."/>
            <person name="Austin J.W."/>
            <person name="Weedmark K.A."/>
            <person name="Corbett C."/>
            <person name="Peck M.W."/>
        </authorList>
    </citation>
    <scope>NUCLEOTIDE SEQUENCE</scope>
    <source>
        <strain evidence="9">Colworth BL151</strain>
        <plasmid evidence="9">pBL151</plasmid>
    </source>
</reference>
<comment type="subcellular location">
    <subcellularLocation>
        <location evidence="1">Cell membrane</location>
        <topology evidence="1">Multi-pass membrane protein</topology>
    </subcellularLocation>
</comment>
<dbReference type="PANTHER" id="PTHR37937:SF1">
    <property type="entry name" value="CONJUGATIVE TRANSFER: DNA TRANSPORT"/>
    <property type="match status" value="1"/>
</dbReference>
<keyword evidence="4 8" id="KW-0812">Transmembrane</keyword>
<accession>A0A0A0UUP0</accession>
<evidence type="ECO:0000256" key="7">
    <source>
        <dbReference type="SAM" id="Coils"/>
    </source>
</evidence>
<proteinExistence type="inferred from homology"/>
<keyword evidence="7" id="KW-0175">Coiled coil</keyword>
<dbReference type="InterPro" id="IPR003688">
    <property type="entry name" value="TraG/VirD4"/>
</dbReference>
<dbReference type="NCBIfam" id="NF045973">
    <property type="entry name" value="conju_CD1115"/>
    <property type="match status" value="1"/>
</dbReference>
<dbReference type="Gene3D" id="3.40.50.300">
    <property type="entry name" value="P-loop containing nucleotide triphosphate hydrolases"/>
    <property type="match status" value="1"/>
</dbReference>
<evidence type="ECO:0000256" key="8">
    <source>
        <dbReference type="SAM" id="Phobius"/>
    </source>
</evidence>
<keyword evidence="9" id="KW-0614">Plasmid</keyword>
<evidence type="ECO:0000313" key="9">
    <source>
        <dbReference type="EMBL" id="AIW54544.1"/>
    </source>
</evidence>